<keyword evidence="1" id="KW-0812">Transmembrane</keyword>
<dbReference type="EMBL" id="CP073587">
    <property type="protein sequence ID" value="QUN05579.1"/>
    <property type="molecule type" value="Genomic_DNA"/>
</dbReference>
<organism evidence="2 3">
    <name type="scientific">Shewanella yunxiaonensis</name>
    <dbReference type="NCBI Taxonomy" id="2829809"/>
    <lineage>
        <taxon>Bacteria</taxon>
        <taxon>Pseudomonadati</taxon>
        <taxon>Pseudomonadota</taxon>
        <taxon>Gammaproteobacteria</taxon>
        <taxon>Alteromonadales</taxon>
        <taxon>Shewanellaceae</taxon>
        <taxon>Shewanella</taxon>
    </lineage>
</organism>
<dbReference type="Proteomes" id="UP000679575">
    <property type="component" value="Chromosome"/>
</dbReference>
<keyword evidence="1" id="KW-0472">Membrane</keyword>
<dbReference type="PROSITE" id="PS00409">
    <property type="entry name" value="PROKAR_NTER_METHYL"/>
    <property type="match status" value="1"/>
</dbReference>
<evidence type="ECO:0000313" key="2">
    <source>
        <dbReference type="EMBL" id="QUN05579.1"/>
    </source>
</evidence>
<proteinExistence type="predicted"/>
<evidence type="ECO:0000313" key="3">
    <source>
        <dbReference type="Proteomes" id="UP000679575"/>
    </source>
</evidence>
<keyword evidence="1" id="KW-1133">Transmembrane helix</keyword>
<sequence>MKTEAKSAGFTLIEMVIGMLVLSIAIVLLTSVLFPQSDHAVSTLQRVRASELAGSVMNEIWGKAYDEHSGFGGTPACDSSTGLSCSTAFGPDAESRNDYDDVDDYNGLTQDSLMLNSSRTYADLYPGFGLQVSVTSGAATETKLITVVVTTPAGEAIRFDAVRSNY</sequence>
<reference evidence="2 3" key="1">
    <citation type="submission" date="2021-04" db="EMBL/GenBank/DDBJ databases">
        <title>Novel species identification of genus Shewanella.</title>
        <authorList>
            <person name="Liu G."/>
        </authorList>
    </citation>
    <scope>NUCLEOTIDE SEQUENCE [LARGE SCALE GENOMIC DNA]</scope>
    <source>
        <strain evidence="2 3">FJAT-54481</strain>
    </source>
</reference>
<feature type="transmembrane region" description="Helical" evidence="1">
    <location>
        <begin position="12"/>
        <end position="34"/>
    </location>
</feature>
<name>A0ABX7YSG5_9GAMM</name>
<protein>
    <submittedName>
        <fullName evidence="2">Type II secretion system protein</fullName>
    </submittedName>
</protein>
<dbReference type="InterPro" id="IPR012902">
    <property type="entry name" value="N_methyl_site"/>
</dbReference>
<dbReference type="Pfam" id="PF07963">
    <property type="entry name" value="N_methyl"/>
    <property type="match status" value="1"/>
</dbReference>
<dbReference type="RefSeq" id="WP_212594608.1">
    <property type="nucleotide sequence ID" value="NZ_CP073587.1"/>
</dbReference>
<gene>
    <name evidence="2" type="ORF">KDN34_15535</name>
</gene>
<keyword evidence="3" id="KW-1185">Reference proteome</keyword>
<dbReference type="NCBIfam" id="TIGR02532">
    <property type="entry name" value="IV_pilin_GFxxxE"/>
    <property type="match status" value="1"/>
</dbReference>
<evidence type="ECO:0000256" key="1">
    <source>
        <dbReference type="SAM" id="Phobius"/>
    </source>
</evidence>
<accession>A0ABX7YSG5</accession>